<name>A0AA39WLB2_9PEZI</name>
<keyword evidence="3" id="KW-1185">Reference proteome</keyword>
<gene>
    <name evidence="2" type="ORF">B0T14DRAFT_434773</name>
</gene>
<organism evidence="2 3">
    <name type="scientific">Immersiella caudata</name>
    <dbReference type="NCBI Taxonomy" id="314043"/>
    <lineage>
        <taxon>Eukaryota</taxon>
        <taxon>Fungi</taxon>
        <taxon>Dikarya</taxon>
        <taxon>Ascomycota</taxon>
        <taxon>Pezizomycotina</taxon>
        <taxon>Sordariomycetes</taxon>
        <taxon>Sordariomycetidae</taxon>
        <taxon>Sordariales</taxon>
        <taxon>Lasiosphaeriaceae</taxon>
        <taxon>Immersiella</taxon>
    </lineage>
</organism>
<dbReference type="EMBL" id="JAULSU010000005">
    <property type="protein sequence ID" value="KAK0617516.1"/>
    <property type="molecule type" value="Genomic_DNA"/>
</dbReference>
<comment type="caution">
    <text evidence="2">The sequence shown here is derived from an EMBL/GenBank/DDBJ whole genome shotgun (WGS) entry which is preliminary data.</text>
</comment>
<accession>A0AA39WLB2</accession>
<evidence type="ECO:0000313" key="2">
    <source>
        <dbReference type="EMBL" id="KAK0617516.1"/>
    </source>
</evidence>
<evidence type="ECO:0000256" key="1">
    <source>
        <dbReference type="SAM" id="SignalP"/>
    </source>
</evidence>
<dbReference type="Proteomes" id="UP001175000">
    <property type="component" value="Unassembled WGS sequence"/>
</dbReference>
<evidence type="ECO:0000313" key="3">
    <source>
        <dbReference type="Proteomes" id="UP001175000"/>
    </source>
</evidence>
<dbReference type="AlphaFoldDB" id="A0AA39WLB2"/>
<keyword evidence="1" id="KW-0732">Signal</keyword>
<proteinExistence type="predicted"/>
<feature type="signal peptide" evidence="1">
    <location>
        <begin position="1"/>
        <end position="20"/>
    </location>
</feature>
<dbReference type="Gene3D" id="2.60.20.10">
    <property type="entry name" value="Crystallins"/>
    <property type="match status" value="1"/>
</dbReference>
<feature type="chain" id="PRO_5041417728" evidence="1">
    <location>
        <begin position="21"/>
        <end position="121"/>
    </location>
</feature>
<protein>
    <submittedName>
        <fullName evidence="2">Uncharacterized protein</fullName>
    </submittedName>
</protein>
<reference evidence="2" key="1">
    <citation type="submission" date="2023-06" db="EMBL/GenBank/DDBJ databases">
        <title>Genome-scale phylogeny and comparative genomics of the fungal order Sordariales.</title>
        <authorList>
            <consortium name="Lawrence Berkeley National Laboratory"/>
            <person name="Hensen N."/>
            <person name="Bonometti L."/>
            <person name="Westerberg I."/>
            <person name="Brannstrom I.O."/>
            <person name="Guillou S."/>
            <person name="Cros-Aarteil S."/>
            <person name="Calhoun S."/>
            <person name="Haridas S."/>
            <person name="Kuo A."/>
            <person name="Mondo S."/>
            <person name="Pangilinan J."/>
            <person name="Riley R."/>
            <person name="Labutti K."/>
            <person name="Andreopoulos B."/>
            <person name="Lipzen A."/>
            <person name="Chen C."/>
            <person name="Yanf M."/>
            <person name="Daum C."/>
            <person name="Ng V."/>
            <person name="Clum A."/>
            <person name="Steindorff A."/>
            <person name="Ohm R."/>
            <person name="Martin F."/>
            <person name="Silar P."/>
            <person name="Natvig D."/>
            <person name="Lalanne C."/>
            <person name="Gautier V."/>
            <person name="Ament-Velasquez S.L."/>
            <person name="Kruys A."/>
            <person name="Hutchinson M.I."/>
            <person name="Powell A.J."/>
            <person name="Barry K."/>
            <person name="Miller A.N."/>
            <person name="Grigoriev I.V."/>
            <person name="Debuchy R."/>
            <person name="Gladieux P."/>
            <person name="Thoren M.H."/>
            <person name="Johannesson H."/>
        </authorList>
    </citation>
    <scope>NUCLEOTIDE SEQUENCE</scope>
    <source>
        <strain evidence="2">CBS 606.72</strain>
    </source>
</reference>
<sequence length="121" mass="13630">MFSFHTLATLLAVAVLSVTALPATNLESRQSNIQIQYCTDIELRGACNIPSVRLNQCHDVPGDFKDRISSFKNLNKNQRKCTWYEHFGCTGNSYKKDEDLKLHDGNGKFNDYISSVICAPK</sequence>